<comment type="similarity">
    <text evidence="1">Belongs to the short-chain dehydrogenases/reductases (SDR) family.</text>
</comment>
<dbReference type="AlphaFoldDB" id="A0A3G6M167"/>
<evidence type="ECO:0000313" key="3">
    <source>
        <dbReference type="Proteomes" id="UP000273270"/>
    </source>
</evidence>
<protein>
    <submittedName>
        <fullName evidence="2">SDR family oxidoreductase</fullName>
    </submittedName>
</protein>
<reference evidence="3" key="1">
    <citation type="submission" date="2018-11" db="EMBL/GenBank/DDBJ databases">
        <title>Proposal to divide the Flavobacteriaceae and reorganize its genera based on Amino Acid Identity values calculated from whole genome sequences.</title>
        <authorList>
            <person name="Nicholson A.C."/>
            <person name="Gulvik C.A."/>
            <person name="Whitney A.M."/>
            <person name="Humrighouse B.W."/>
            <person name="Bell M."/>
            <person name="Holmes B."/>
            <person name="Steigerwalt A.G."/>
            <person name="Villarma A."/>
            <person name="Sheth M."/>
            <person name="Batra D."/>
            <person name="Pryor J."/>
            <person name="Bernardet J.-F."/>
            <person name="Hugo C."/>
            <person name="Kampfer P."/>
            <person name="Newman J."/>
            <person name="McQuiston J.R."/>
        </authorList>
    </citation>
    <scope>NUCLEOTIDE SEQUENCE [LARGE SCALE GENOMIC DNA]</scope>
    <source>
        <strain evidence="3">G0188</strain>
    </source>
</reference>
<keyword evidence="3" id="KW-1185">Reference proteome</keyword>
<proteinExistence type="inferred from homology"/>
<evidence type="ECO:0000313" key="2">
    <source>
        <dbReference type="EMBL" id="AZA47496.1"/>
    </source>
</evidence>
<dbReference type="Proteomes" id="UP000273270">
    <property type="component" value="Chromosome"/>
</dbReference>
<evidence type="ECO:0000256" key="1">
    <source>
        <dbReference type="ARBA" id="ARBA00006484"/>
    </source>
</evidence>
<dbReference type="Gene3D" id="3.40.50.720">
    <property type="entry name" value="NAD(P)-binding Rossmann-like Domain"/>
    <property type="match status" value="1"/>
</dbReference>
<dbReference type="PANTHER" id="PTHR42879">
    <property type="entry name" value="3-OXOACYL-(ACYL-CARRIER-PROTEIN) REDUCTASE"/>
    <property type="match status" value="1"/>
</dbReference>
<organism evidence="2 3">
    <name type="scientific">Chryseobacterium carnipullorum</name>
    <dbReference type="NCBI Taxonomy" id="1124835"/>
    <lineage>
        <taxon>Bacteria</taxon>
        <taxon>Pseudomonadati</taxon>
        <taxon>Bacteroidota</taxon>
        <taxon>Flavobacteriia</taxon>
        <taxon>Flavobacteriales</taxon>
        <taxon>Weeksellaceae</taxon>
        <taxon>Chryseobacterium group</taxon>
        <taxon>Chryseobacterium</taxon>
    </lineage>
</organism>
<dbReference type="KEGG" id="ccau:EG346_04535"/>
<dbReference type="Pfam" id="PF00106">
    <property type="entry name" value="adh_short"/>
    <property type="match status" value="1"/>
</dbReference>
<gene>
    <name evidence="2" type="ORF">EG346_04535</name>
</gene>
<dbReference type="InterPro" id="IPR002347">
    <property type="entry name" value="SDR_fam"/>
</dbReference>
<dbReference type="CDD" id="cd05233">
    <property type="entry name" value="SDR_c"/>
    <property type="match status" value="1"/>
</dbReference>
<dbReference type="OrthoDB" id="1235794at2"/>
<name>A0A3G6M167_CHRCU</name>
<dbReference type="SUPFAM" id="SSF51735">
    <property type="entry name" value="NAD(P)-binding Rossmann-fold domains"/>
    <property type="match status" value="1"/>
</dbReference>
<dbReference type="PRINTS" id="PR00081">
    <property type="entry name" value="GDHRDH"/>
</dbReference>
<dbReference type="InterPro" id="IPR036291">
    <property type="entry name" value="NAD(P)-bd_dom_sf"/>
</dbReference>
<dbReference type="EMBL" id="CP033920">
    <property type="protein sequence ID" value="AZA47496.1"/>
    <property type="molecule type" value="Genomic_DNA"/>
</dbReference>
<accession>A0A3G6M167</accession>
<dbReference type="InterPro" id="IPR050259">
    <property type="entry name" value="SDR"/>
</dbReference>
<sequence>MLVKKVVLTGGSSGIGKEINVFLLEKGYEVLFTYCHSESSAKEIENRFPNAKAFHIDFTSEEQMTDFLAEIENFDPDILINNYYSGSFIGTYFHKTEAEKILEDFKNNILPTLQITQQSIHIFRKKKLGRIINILSSSMVAPAIGTSVYNSNKAYLLQMNKSWAIENVKFGITCNSVSPSFIPTDFHKDMDDRMKEMIVSGYPLKDKLEGGDVAHIIELCINGGKHFNGNHLFVDASHY</sequence>